<dbReference type="SUPFAM" id="SSF158745">
    <property type="entry name" value="LanC-like"/>
    <property type="match status" value="1"/>
</dbReference>
<dbReference type="STRING" id="573061.Clocel_4251"/>
<dbReference type="Proteomes" id="UP000002730">
    <property type="component" value="Chromosome"/>
</dbReference>
<organism evidence="2 3">
    <name type="scientific">Clostridium cellulovorans (strain ATCC 35296 / DSM 3052 / OCM 3 / 743B)</name>
    <dbReference type="NCBI Taxonomy" id="573061"/>
    <lineage>
        <taxon>Bacteria</taxon>
        <taxon>Bacillati</taxon>
        <taxon>Bacillota</taxon>
        <taxon>Clostridia</taxon>
        <taxon>Eubacteriales</taxon>
        <taxon>Clostridiaceae</taxon>
        <taxon>Clostridium</taxon>
    </lineage>
</organism>
<dbReference type="InterPro" id="IPR025410">
    <property type="entry name" value="Lant_dehyd"/>
</dbReference>
<evidence type="ECO:0000259" key="1">
    <source>
        <dbReference type="Pfam" id="PF13575"/>
    </source>
</evidence>
<dbReference type="OrthoDB" id="1902929at2"/>
<evidence type="ECO:0000313" key="2">
    <source>
        <dbReference type="EMBL" id="ADL53912.1"/>
    </source>
</evidence>
<feature type="domain" description="Lantibiotic biosynthesis protein dehydration" evidence="1">
    <location>
        <begin position="111"/>
        <end position="250"/>
    </location>
</feature>
<dbReference type="RefSeq" id="WP_010074266.1">
    <property type="nucleotide sequence ID" value="NC_014393.1"/>
</dbReference>
<dbReference type="HOGENOM" id="CLU_401008_0_0_9"/>
<dbReference type="AlphaFoldDB" id="D9SNC0"/>
<name>D9SNC0_CLOC7</name>
<evidence type="ECO:0000313" key="3">
    <source>
        <dbReference type="Proteomes" id="UP000002730"/>
    </source>
</evidence>
<sequence length="713" mass="83195">MLSNNDSAKKECIKSIPKEKHATHGISKMVARLYKSLPDIVKDKKEFITYLVEYFYENILDQDKIVEYFMFILRAIKLTEKNLFDIKSKILNTDEHIEIVKIDSYLLDGSAIIWFSDGKSIVFKMRALEDIERFNYIINWTNSKLPDKYKLSTSCLLNYKRYGFIENIANEIPQDLEEYYFNSGQLLALLYMMDCNKVEKKDIISLRNCPSILNCTNLFIVQEEIFNQEISSTDIAKKILDYSVYNIEFLSEDMSCLAKNYINLIKSGYKYRYNIISSNKSQLIKIINELFKGDHLILSHMIPKIYNFTENDLKQQLYFLDVRFVQFKYQDSNFKFLVGDTYDNLNKEELKEIAIKLGDYIIQKSIIGVENSLTTRSWITDVKLGNKLELSHKCNSISYGTCGIAIFLLYLGVVTQKAYFIAASIESMRKVIYAMNKKSIENHTLRESAEVTYTLLKIYMITKDEFIKSSVIKISSLAFSILSNSTDKLELEDMEAFTIILLAIYKEKLSDFNINRVFKIADLSYNKVLGFWKNEVCKNSLNYDVNGVVVIFSILLYIKKNAVIEHEIQQLLKIERSIGSKKQCRKKETYKKVLISRSILKEYGYNDGLIVQELNETIKYIIEKEFGNGTYYNRDIENIELVRYAASSLEDDVLINSCNSNLNRLVKEDLIENIKKQIKFEDRPLSFKYGTIGQGYRLIRIYNEDIVPQILFI</sequence>
<reference evidence="2 3" key="1">
    <citation type="submission" date="2010-08" db="EMBL/GenBank/DDBJ databases">
        <title>Complete sequence of Clostridium cellulovorans 743B.</title>
        <authorList>
            <consortium name="US DOE Joint Genome Institute"/>
            <person name="Lucas S."/>
            <person name="Copeland A."/>
            <person name="Lapidus A."/>
            <person name="Cheng J.-F."/>
            <person name="Bruce D."/>
            <person name="Goodwin L."/>
            <person name="Pitluck S."/>
            <person name="Chertkov O."/>
            <person name="Detter J.C."/>
            <person name="Han C."/>
            <person name="Tapia R."/>
            <person name="Land M."/>
            <person name="Hauser L."/>
            <person name="Chang Y.-J."/>
            <person name="Jeffries C."/>
            <person name="Kyrpides N."/>
            <person name="Ivanova N."/>
            <person name="Mikhailova N."/>
            <person name="Hemme C.L."/>
            <person name="Woyke T."/>
        </authorList>
    </citation>
    <scope>NUCLEOTIDE SEQUENCE [LARGE SCALE GENOMIC DNA]</scope>
    <source>
        <strain evidence="3">ATCC 35296 / DSM 3052 / OCM 3 / 743B</strain>
    </source>
</reference>
<keyword evidence="3" id="KW-1185">Reference proteome</keyword>
<proteinExistence type="predicted"/>
<gene>
    <name evidence="2" type="ordered locus">Clocel_4251</name>
</gene>
<protein>
    <recommendedName>
        <fullName evidence="1">Lantibiotic biosynthesis protein dehydration domain-containing protein</fullName>
    </recommendedName>
</protein>
<dbReference type="eggNOG" id="COG4403">
    <property type="taxonomic scope" value="Bacteria"/>
</dbReference>
<dbReference type="Pfam" id="PF13575">
    <property type="entry name" value="DUF4135"/>
    <property type="match status" value="1"/>
</dbReference>
<dbReference type="EMBL" id="CP002160">
    <property type="protein sequence ID" value="ADL53912.1"/>
    <property type="molecule type" value="Genomic_DNA"/>
</dbReference>
<dbReference type="KEGG" id="ccb:Clocel_4251"/>
<accession>D9SNC0</accession>